<name>A0A927F795_9BACT</name>
<dbReference type="Gene3D" id="1.10.287.130">
    <property type="match status" value="1"/>
</dbReference>
<feature type="domain" description="Histidine kinase" evidence="8">
    <location>
        <begin position="334"/>
        <end position="555"/>
    </location>
</feature>
<feature type="domain" description="Response regulatory" evidence="9">
    <location>
        <begin position="587"/>
        <end position="702"/>
    </location>
</feature>
<dbReference type="SMART" id="SM00388">
    <property type="entry name" value="HisKA"/>
    <property type="match status" value="1"/>
</dbReference>
<dbReference type="InterPro" id="IPR013656">
    <property type="entry name" value="PAS_4"/>
</dbReference>
<dbReference type="InterPro" id="IPR003594">
    <property type="entry name" value="HATPase_dom"/>
</dbReference>
<comment type="catalytic activity">
    <reaction evidence="1">
        <text>ATP + protein L-histidine = ADP + protein N-phospho-L-histidine.</text>
        <dbReference type="EC" id="2.7.13.3"/>
    </reaction>
</comment>
<sequence>MNRDRSRFLLAAASGVLAGAVVLLVRPEVDWTSVFLPLFVSLIALLASSFKDASSNLSSSPAGNLSNPYQVAFSAAGVAGLLWNLKLDEIRCDNVVFKILGFEHEGETISAERFRQALHLEDRAAFKLAFEHAKSGRRRSPMDCRFVKPGGGVVWVELTLCPVLDEQGHLQIAGAITEVTERKRTESLLDRGVAYMEAILENTKNIVFSIDADYRLTVFNSRFRANMRAAFGKRIHAGDSVFEISPSDIAPTWKPRFARALAGESFQIEEGFNIKGSRFYFHISLRPIRESGRVVGATVYSRNITQQKLREREWVEAKEKAEESDRLKSAFLANMSHEIRTPLNAVMGFAQLLKTGEGTEAEREKFLDIILSNGDHLLRILGDIIELAQIESNQLRVEPVMFDLHMMLTETYSAFHDRIQGADGSSVELVMDNQLQGTEFVLCDETRLKQIVYNLISNSIKFTAEGSIHVGYDRGEEGMLEFYVADTGSGVPESMRERIFKRFRQGESQAGKRNDGVGLGLSICQGLVSLLGGRIWIEANHPHGAVFRFTIRDLSHGAGNGDVSAGKSNVHGNSDQSLQRKIQEGSKVLVAEDDDMNFQVVDEILRKEKLVSIRAVNGEDAVSAVERDLEIKLVVMDISMPVLNGLEATRLIKQRRPDLPVIAHTAHAMQSDLDRALQAGCSDCLVKPINIERFKQLIARYV</sequence>
<dbReference type="CDD" id="cd17546">
    <property type="entry name" value="REC_hyHK_CKI1_RcsC-like"/>
    <property type="match status" value="1"/>
</dbReference>
<evidence type="ECO:0000313" key="11">
    <source>
        <dbReference type="EMBL" id="MBD5779664.1"/>
    </source>
</evidence>
<dbReference type="PROSITE" id="PS50110">
    <property type="entry name" value="RESPONSE_REGULATORY"/>
    <property type="match status" value="1"/>
</dbReference>
<feature type="transmembrane region" description="Helical" evidence="7">
    <location>
        <begin position="7"/>
        <end position="25"/>
    </location>
</feature>
<dbReference type="PANTHER" id="PTHR43047:SF72">
    <property type="entry name" value="OSMOSENSING HISTIDINE PROTEIN KINASE SLN1"/>
    <property type="match status" value="1"/>
</dbReference>
<dbReference type="EC" id="2.7.13.3" evidence="2"/>
<feature type="domain" description="PAC" evidence="10">
    <location>
        <begin position="140"/>
        <end position="191"/>
    </location>
</feature>
<dbReference type="GO" id="GO:0005886">
    <property type="term" value="C:plasma membrane"/>
    <property type="evidence" value="ECO:0007669"/>
    <property type="project" value="TreeGrafter"/>
</dbReference>
<dbReference type="SMART" id="SM00086">
    <property type="entry name" value="PAC"/>
    <property type="match status" value="1"/>
</dbReference>
<keyword evidence="5" id="KW-0418">Kinase</keyword>
<dbReference type="PROSITE" id="PS50109">
    <property type="entry name" value="HIS_KIN"/>
    <property type="match status" value="1"/>
</dbReference>
<keyword evidence="4" id="KW-0808">Transferase</keyword>
<evidence type="ECO:0000259" key="10">
    <source>
        <dbReference type="PROSITE" id="PS50113"/>
    </source>
</evidence>
<dbReference type="InterPro" id="IPR013655">
    <property type="entry name" value="PAS_fold_3"/>
</dbReference>
<organism evidence="11 12">
    <name type="scientific">Pelagicoccus enzymogenes</name>
    <dbReference type="NCBI Taxonomy" id="2773457"/>
    <lineage>
        <taxon>Bacteria</taxon>
        <taxon>Pseudomonadati</taxon>
        <taxon>Verrucomicrobiota</taxon>
        <taxon>Opitutia</taxon>
        <taxon>Puniceicoccales</taxon>
        <taxon>Pelagicoccaceae</taxon>
        <taxon>Pelagicoccus</taxon>
    </lineage>
</organism>
<dbReference type="EMBL" id="JACYFG010000013">
    <property type="protein sequence ID" value="MBD5779664.1"/>
    <property type="molecule type" value="Genomic_DNA"/>
</dbReference>
<dbReference type="InterPro" id="IPR003661">
    <property type="entry name" value="HisK_dim/P_dom"/>
</dbReference>
<evidence type="ECO:0000256" key="7">
    <source>
        <dbReference type="SAM" id="Phobius"/>
    </source>
</evidence>
<dbReference type="GO" id="GO:0009927">
    <property type="term" value="F:histidine phosphotransfer kinase activity"/>
    <property type="evidence" value="ECO:0007669"/>
    <property type="project" value="TreeGrafter"/>
</dbReference>
<evidence type="ECO:0000256" key="6">
    <source>
        <dbReference type="PROSITE-ProRule" id="PRU00169"/>
    </source>
</evidence>
<keyword evidence="7" id="KW-1133">Transmembrane helix</keyword>
<keyword evidence="7" id="KW-0812">Transmembrane</keyword>
<dbReference type="CDD" id="cd00082">
    <property type="entry name" value="HisKA"/>
    <property type="match status" value="1"/>
</dbReference>
<dbReference type="PRINTS" id="PR00344">
    <property type="entry name" value="BCTRLSENSOR"/>
</dbReference>
<dbReference type="Pfam" id="PF00512">
    <property type="entry name" value="HisKA"/>
    <property type="match status" value="1"/>
</dbReference>
<dbReference type="InterPro" id="IPR011006">
    <property type="entry name" value="CheY-like_superfamily"/>
</dbReference>
<dbReference type="Gene3D" id="3.30.450.20">
    <property type="entry name" value="PAS domain"/>
    <property type="match status" value="2"/>
</dbReference>
<evidence type="ECO:0000313" key="12">
    <source>
        <dbReference type="Proteomes" id="UP000622317"/>
    </source>
</evidence>
<dbReference type="InterPro" id="IPR000014">
    <property type="entry name" value="PAS"/>
</dbReference>
<keyword evidence="7" id="KW-0472">Membrane</keyword>
<proteinExistence type="predicted"/>
<evidence type="ECO:0000256" key="2">
    <source>
        <dbReference type="ARBA" id="ARBA00012438"/>
    </source>
</evidence>
<dbReference type="Pfam" id="PF08447">
    <property type="entry name" value="PAS_3"/>
    <property type="match status" value="1"/>
</dbReference>
<dbReference type="InterPro" id="IPR035965">
    <property type="entry name" value="PAS-like_dom_sf"/>
</dbReference>
<dbReference type="InterPro" id="IPR001789">
    <property type="entry name" value="Sig_transdc_resp-reg_receiver"/>
</dbReference>
<evidence type="ECO:0000259" key="9">
    <source>
        <dbReference type="PROSITE" id="PS50110"/>
    </source>
</evidence>
<dbReference type="SUPFAM" id="SSF47384">
    <property type="entry name" value="Homodimeric domain of signal transducing histidine kinase"/>
    <property type="match status" value="1"/>
</dbReference>
<dbReference type="SUPFAM" id="SSF52172">
    <property type="entry name" value="CheY-like"/>
    <property type="match status" value="1"/>
</dbReference>
<evidence type="ECO:0000256" key="3">
    <source>
        <dbReference type="ARBA" id="ARBA00022553"/>
    </source>
</evidence>
<dbReference type="InterPro" id="IPR000700">
    <property type="entry name" value="PAS-assoc_C"/>
</dbReference>
<evidence type="ECO:0000256" key="5">
    <source>
        <dbReference type="ARBA" id="ARBA00022777"/>
    </source>
</evidence>
<dbReference type="SUPFAM" id="SSF55785">
    <property type="entry name" value="PYP-like sensor domain (PAS domain)"/>
    <property type="match status" value="2"/>
</dbReference>
<dbReference type="GO" id="GO:0000155">
    <property type="term" value="F:phosphorelay sensor kinase activity"/>
    <property type="evidence" value="ECO:0007669"/>
    <property type="project" value="InterPro"/>
</dbReference>
<gene>
    <name evidence="11" type="ORF">IEN85_09170</name>
</gene>
<dbReference type="Gene3D" id="3.40.50.2300">
    <property type="match status" value="1"/>
</dbReference>
<dbReference type="Proteomes" id="UP000622317">
    <property type="component" value="Unassembled WGS sequence"/>
</dbReference>
<protein>
    <recommendedName>
        <fullName evidence="2">histidine kinase</fullName>
        <ecNumber evidence="2">2.7.13.3</ecNumber>
    </recommendedName>
</protein>
<dbReference type="Pfam" id="PF02518">
    <property type="entry name" value="HATPase_c"/>
    <property type="match status" value="1"/>
</dbReference>
<dbReference type="InterPro" id="IPR004358">
    <property type="entry name" value="Sig_transdc_His_kin-like_C"/>
</dbReference>
<dbReference type="InterPro" id="IPR036097">
    <property type="entry name" value="HisK_dim/P_sf"/>
</dbReference>
<dbReference type="Pfam" id="PF08448">
    <property type="entry name" value="PAS_4"/>
    <property type="match status" value="1"/>
</dbReference>
<accession>A0A927F795</accession>
<dbReference type="PANTHER" id="PTHR43047">
    <property type="entry name" value="TWO-COMPONENT HISTIDINE PROTEIN KINASE"/>
    <property type="match status" value="1"/>
</dbReference>
<dbReference type="InterPro" id="IPR005467">
    <property type="entry name" value="His_kinase_dom"/>
</dbReference>
<dbReference type="RefSeq" id="WP_191616800.1">
    <property type="nucleotide sequence ID" value="NZ_JACYFG010000013.1"/>
</dbReference>
<evidence type="ECO:0000259" key="8">
    <source>
        <dbReference type="PROSITE" id="PS50109"/>
    </source>
</evidence>
<dbReference type="InterPro" id="IPR001610">
    <property type="entry name" value="PAC"/>
</dbReference>
<dbReference type="AlphaFoldDB" id="A0A927F795"/>
<comment type="caution">
    <text evidence="11">The sequence shown here is derived from an EMBL/GenBank/DDBJ whole genome shotgun (WGS) entry which is preliminary data.</text>
</comment>
<evidence type="ECO:0000256" key="1">
    <source>
        <dbReference type="ARBA" id="ARBA00000085"/>
    </source>
</evidence>
<keyword evidence="12" id="KW-1185">Reference proteome</keyword>
<reference evidence="11" key="1">
    <citation type="submission" date="2020-09" db="EMBL/GenBank/DDBJ databases">
        <title>Pelagicoccus enzymogenes sp. nov. with an EPS production, isolated from marine sediment.</title>
        <authorList>
            <person name="Feng X."/>
        </authorList>
    </citation>
    <scope>NUCLEOTIDE SEQUENCE</scope>
    <source>
        <strain evidence="11">NFK12</strain>
    </source>
</reference>
<feature type="modified residue" description="4-aspartylphosphate" evidence="6">
    <location>
        <position position="637"/>
    </location>
</feature>
<dbReference type="SMART" id="SM00387">
    <property type="entry name" value="HATPase_c"/>
    <property type="match status" value="1"/>
</dbReference>
<dbReference type="SMART" id="SM00448">
    <property type="entry name" value="REC"/>
    <property type="match status" value="1"/>
</dbReference>
<keyword evidence="3 6" id="KW-0597">Phosphoprotein</keyword>
<dbReference type="InterPro" id="IPR036890">
    <property type="entry name" value="HATPase_C_sf"/>
</dbReference>
<dbReference type="SUPFAM" id="SSF55874">
    <property type="entry name" value="ATPase domain of HSP90 chaperone/DNA topoisomerase II/histidine kinase"/>
    <property type="match status" value="1"/>
</dbReference>
<evidence type="ECO:0000256" key="4">
    <source>
        <dbReference type="ARBA" id="ARBA00022679"/>
    </source>
</evidence>
<dbReference type="NCBIfam" id="TIGR00229">
    <property type="entry name" value="sensory_box"/>
    <property type="match status" value="1"/>
</dbReference>
<dbReference type="PROSITE" id="PS50113">
    <property type="entry name" value="PAC"/>
    <property type="match status" value="1"/>
</dbReference>
<dbReference type="Gene3D" id="3.30.565.10">
    <property type="entry name" value="Histidine kinase-like ATPase, C-terminal domain"/>
    <property type="match status" value="1"/>
</dbReference>
<dbReference type="Pfam" id="PF00072">
    <property type="entry name" value="Response_reg"/>
    <property type="match status" value="1"/>
</dbReference>